<evidence type="ECO:0000256" key="5">
    <source>
        <dbReference type="SAM" id="Phobius"/>
    </source>
</evidence>
<feature type="transmembrane region" description="Helical" evidence="5">
    <location>
        <begin position="54"/>
        <end position="73"/>
    </location>
</feature>
<evidence type="ECO:0000313" key="9">
    <source>
        <dbReference type="Proteomes" id="UP000256345"/>
    </source>
</evidence>
<evidence type="ECO:0000313" key="7">
    <source>
        <dbReference type="EMBL" id="REG37875.1"/>
    </source>
</evidence>
<dbReference type="InterPro" id="IPR032808">
    <property type="entry name" value="DoxX"/>
</dbReference>
<evidence type="ECO:0000256" key="3">
    <source>
        <dbReference type="ARBA" id="ARBA00022989"/>
    </source>
</evidence>
<protein>
    <submittedName>
        <fullName evidence="6">Membrane protein</fullName>
    </submittedName>
</protein>
<dbReference type="KEGG" id="age:AA314_05670"/>
<reference evidence="7 9" key="2">
    <citation type="submission" date="2018-08" db="EMBL/GenBank/DDBJ databases">
        <title>Genomic Encyclopedia of Archaeal and Bacterial Type Strains, Phase II (KMG-II): from individual species to whole genera.</title>
        <authorList>
            <person name="Goeker M."/>
        </authorList>
    </citation>
    <scope>NUCLEOTIDE SEQUENCE [LARGE SCALE GENOMIC DNA]</scope>
    <source>
        <strain evidence="7 9">DSM 2261</strain>
    </source>
</reference>
<dbReference type="AlphaFoldDB" id="A0AAC8QAT6"/>
<reference evidence="6 8" key="1">
    <citation type="submission" date="2015-05" db="EMBL/GenBank/DDBJ databases">
        <title>Genome assembly of Archangium gephyra DSM 2261.</title>
        <authorList>
            <person name="Sharma G."/>
            <person name="Subramanian S."/>
        </authorList>
    </citation>
    <scope>NUCLEOTIDE SEQUENCE [LARGE SCALE GENOMIC DNA]</scope>
    <source>
        <strain evidence="6 8">DSM 2261</strain>
    </source>
</reference>
<feature type="transmembrane region" description="Helical" evidence="5">
    <location>
        <begin position="80"/>
        <end position="99"/>
    </location>
</feature>
<evidence type="ECO:0000313" key="8">
    <source>
        <dbReference type="Proteomes" id="UP000035579"/>
    </source>
</evidence>
<dbReference type="Pfam" id="PF07681">
    <property type="entry name" value="DoxX"/>
    <property type="match status" value="1"/>
</dbReference>
<keyword evidence="3 5" id="KW-1133">Transmembrane helix</keyword>
<proteinExistence type="predicted"/>
<evidence type="ECO:0000256" key="1">
    <source>
        <dbReference type="ARBA" id="ARBA00004141"/>
    </source>
</evidence>
<keyword evidence="2 5" id="KW-0812">Transmembrane</keyword>
<name>A0AAC8QAT6_9BACT</name>
<dbReference type="RefSeq" id="WP_047857948.1">
    <property type="nucleotide sequence ID" value="NZ_CP011509.1"/>
</dbReference>
<gene>
    <name evidence="6" type="ORF">AA314_05670</name>
    <name evidence="7" type="ORF">ATI61_101862</name>
</gene>
<dbReference type="EMBL" id="CP011509">
    <property type="protein sequence ID" value="AKJ04044.1"/>
    <property type="molecule type" value="Genomic_DNA"/>
</dbReference>
<accession>A0AAC8QAT6</accession>
<dbReference type="EMBL" id="QUMU01000001">
    <property type="protein sequence ID" value="REG37875.1"/>
    <property type="molecule type" value="Genomic_DNA"/>
</dbReference>
<organism evidence="6 8">
    <name type="scientific">Archangium gephyra</name>
    <dbReference type="NCBI Taxonomy" id="48"/>
    <lineage>
        <taxon>Bacteria</taxon>
        <taxon>Pseudomonadati</taxon>
        <taxon>Myxococcota</taxon>
        <taxon>Myxococcia</taxon>
        <taxon>Myxococcales</taxon>
        <taxon>Cystobacterineae</taxon>
        <taxon>Archangiaceae</taxon>
        <taxon>Archangium</taxon>
    </lineage>
</organism>
<sequence length="159" mass="17150">MSRDVAVARPSLLKTVARIWLGASLLLAGAGHLTWARTEFLAQVPKWVPLDADFVVLASGVVELVLGAALLFARRQRTQVGWVVAAFFVAVFPGNISQYTNGISAFGLDTDRARFIRLFFQPVLVACALWSTGAWAAYRASKRSSDATPSAGAKRQDIG</sequence>
<dbReference type="GO" id="GO:0016020">
    <property type="term" value="C:membrane"/>
    <property type="evidence" value="ECO:0007669"/>
    <property type="project" value="UniProtKB-SubCell"/>
</dbReference>
<evidence type="ECO:0000256" key="2">
    <source>
        <dbReference type="ARBA" id="ARBA00022692"/>
    </source>
</evidence>
<feature type="transmembrane region" description="Helical" evidence="5">
    <location>
        <begin position="12"/>
        <end position="34"/>
    </location>
</feature>
<comment type="subcellular location">
    <subcellularLocation>
        <location evidence="1">Membrane</location>
        <topology evidence="1">Multi-pass membrane protein</topology>
    </subcellularLocation>
</comment>
<feature type="transmembrane region" description="Helical" evidence="5">
    <location>
        <begin position="119"/>
        <end position="138"/>
    </location>
</feature>
<evidence type="ECO:0000256" key="4">
    <source>
        <dbReference type="ARBA" id="ARBA00023136"/>
    </source>
</evidence>
<dbReference type="PANTHER" id="PTHR36974:SF1">
    <property type="entry name" value="DOXX FAMILY MEMBRANE PROTEIN"/>
    <property type="match status" value="1"/>
</dbReference>
<keyword evidence="4 5" id="KW-0472">Membrane</keyword>
<keyword evidence="9" id="KW-1185">Reference proteome</keyword>
<dbReference type="Proteomes" id="UP000035579">
    <property type="component" value="Chromosome"/>
</dbReference>
<dbReference type="PANTHER" id="PTHR36974">
    <property type="entry name" value="MEMBRANE PROTEIN-RELATED"/>
    <property type="match status" value="1"/>
</dbReference>
<dbReference type="Proteomes" id="UP000256345">
    <property type="component" value="Unassembled WGS sequence"/>
</dbReference>
<evidence type="ECO:0000313" key="6">
    <source>
        <dbReference type="EMBL" id="AKJ04044.1"/>
    </source>
</evidence>